<evidence type="ECO:0000313" key="2">
    <source>
        <dbReference type="Proteomes" id="UP000431269"/>
    </source>
</evidence>
<organism evidence="1 2">
    <name type="scientific">Terricaulis silvestris</name>
    <dbReference type="NCBI Taxonomy" id="2686094"/>
    <lineage>
        <taxon>Bacteria</taxon>
        <taxon>Pseudomonadati</taxon>
        <taxon>Pseudomonadota</taxon>
        <taxon>Alphaproteobacteria</taxon>
        <taxon>Caulobacterales</taxon>
        <taxon>Caulobacteraceae</taxon>
        <taxon>Terricaulis</taxon>
    </lineage>
</organism>
<accession>A0A6I6MPG7</accession>
<proteinExistence type="predicted"/>
<evidence type="ECO:0000313" key="1">
    <source>
        <dbReference type="EMBL" id="QGZ95268.1"/>
    </source>
</evidence>
<protein>
    <submittedName>
        <fullName evidence="1">Uncharacterized protein</fullName>
    </submittedName>
</protein>
<dbReference type="Proteomes" id="UP000431269">
    <property type="component" value="Chromosome"/>
</dbReference>
<dbReference type="EMBL" id="CP047045">
    <property type="protein sequence ID" value="QGZ95268.1"/>
    <property type="molecule type" value="Genomic_DNA"/>
</dbReference>
<name>A0A6I6MPG7_9CAUL</name>
<reference evidence="2" key="1">
    <citation type="submission" date="2019-12" db="EMBL/GenBank/DDBJ databases">
        <title>Complete genome of Terracaulis silvestris 0127_4.</title>
        <authorList>
            <person name="Vieira S."/>
            <person name="Riedel T."/>
            <person name="Sproer C."/>
            <person name="Pascual J."/>
            <person name="Boedeker C."/>
            <person name="Overmann J."/>
        </authorList>
    </citation>
    <scope>NUCLEOTIDE SEQUENCE [LARGE SCALE GENOMIC DNA]</scope>
    <source>
        <strain evidence="2">0127_4</strain>
    </source>
</reference>
<sequence length="92" mass="10697">MQTWPDGWREVDENARVRLRGEFKRALPPTFPLDPETLEAIAENSEVDEFLFRVSDGRVAEMHLPIRGPGGVTCVLYSSIEDWRVRRNDLKR</sequence>
<dbReference type="KEGG" id="tsv:DSM104635_02116"/>
<gene>
    <name evidence="1" type="ORF">DSM104635_02116</name>
</gene>
<dbReference type="AlphaFoldDB" id="A0A6I6MPG7"/>
<keyword evidence="2" id="KW-1185">Reference proteome</keyword>